<dbReference type="Proteomes" id="UP000325313">
    <property type="component" value="Unassembled WGS sequence"/>
</dbReference>
<proteinExistence type="inferred from homology"/>
<evidence type="ECO:0000313" key="7">
    <source>
        <dbReference type="EMBL" id="KAA1078726.1"/>
    </source>
</evidence>
<evidence type="ECO:0000256" key="4">
    <source>
        <dbReference type="ARBA" id="ARBA00022989"/>
    </source>
</evidence>
<accession>A0A5B0MRS7</accession>
<comment type="subunit">
    <text evidence="6">Component of the oligosaccharyltransferase (OST) complex.</text>
</comment>
<reference evidence="7 8" key="1">
    <citation type="submission" date="2019-05" db="EMBL/GenBank/DDBJ databases">
        <title>Emergence of the Ug99 lineage of the wheat stem rust pathogen through somatic hybridization.</title>
        <authorList>
            <person name="Li F."/>
            <person name="Upadhyaya N.M."/>
            <person name="Sperschneider J."/>
            <person name="Matny O."/>
            <person name="Nguyen-Phuc H."/>
            <person name="Mago R."/>
            <person name="Raley C."/>
            <person name="Miller M.E."/>
            <person name="Silverstein K.A.T."/>
            <person name="Henningsen E."/>
            <person name="Hirsch C.D."/>
            <person name="Visser B."/>
            <person name="Pretorius Z.A."/>
            <person name="Steffenson B.J."/>
            <person name="Schwessinger B."/>
            <person name="Dodds P.N."/>
            <person name="Figueroa M."/>
        </authorList>
    </citation>
    <scope>NUCLEOTIDE SEQUENCE [LARGE SCALE GENOMIC DNA]</scope>
    <source>
        <strain evidence="7 8">Ug99</strain>
    </source>
</reference>
<keyword evidence="4 6" id="KW-1133">Transmembrane helix</keyword>
<feature type="transmembrane region" description="Helical" evidence="6">
    <location>
        <begin position="41"/>
        <end position="61"/>
    </location>
</feature>
<evidence type="ECO:0000256" key="2">
    <source>
        <dbReference type="ARBA" id="ARBA00009825"/>
    </source>
</evidence>
<name>A0A5B0MRS7_PUCGR</name>
<gene>
    <name evidence="7" type="ORF">PGTUg99_002666</name>
</gene>
<evidence type="ECO:0000313" key="8">
    <source>
        <dbReference type="Proteomes" id="UP000325313"/>
    </source>
</evidence>
<comment type="function">
    <text evidence="6">Subunit of the oligosaccharyl transferase (OST) complex that catalyzes the initial transfer of a defined glycan (Glc(3)Man(9)GlcNAc(2) in eukaryotes) from the lipid carrier dolichol-pyrophosphate to an asparagine residue within an Asn-X-Ser/Thr consensus motif in nascent polypeptide chains, the first step in protein N-glycosylation. N-glycosylation occurs cotranslationally and the complex associates with the Sec61 complex at the channel-forming translocon complex that mediates protein translocation across the endoplasmic reticulum (ER). All subunits are required for a maximal enzyme activity.</text>
</comment>
<comment type="caution">
    <text evidence="6">Lacks conserved residue(s) required for the propagation of feature annotation.</text>
</comment>
<dbReference type="Pfam" id="PF05251">
    <property type="entry name" value="Ost5"/>
    <property type="match status" value="1"/>
</dbReference>
<organism evidence="7 8">
    <name type="scientific">Puccinia graminis f. sp. tritici</name>
    <dbReference type="NCBI Taxonomy" id="56615"/>
    <lineage>
        <taxon>Eukaryota</taxon>
        <taxon>Fungi</taxon>
        <taxon>Dikarya</taxon>
        <taxon>Basidiomycota</taxon>
        <taxon>Pucciniomycotina</taxon>
        <taxon>Pucciniomycetes</taxon>
        <taxon>Pucciniales</taxon>
        <taxon>Pucciniaceae</taxon>
        <taxon>Puccinia</taxon>
    </lineage>
</organism>
<evidence type="ECO:0000256" key="6">
    <source>
        <dbReference type="RuleBase" id="RU367008"/>
    </source>
</evidence>
<evidence type="ECO:0000256" key="5">
    <source>
        <dbReference type="ARBA" id="ARBA00023136"/>
    </source>
</evidence>
<comment type="subcellular location">
    <subcellularLocation>
        <location evidence="1 6">Membrane</location>
        <topology evidence="1 6">Multi-pass membrane protein</topology>
    </subcellularLocation>
</comment>
<keyword evidence="3 6" id="KW-0812">Transmembrane</keyword>
<dbReference type="GO" id="GO:0008250">
    <property type="term" value="C:oligosaccharyltransferase complex"/>
    <property type="evidence" value="ECO:0007669"/>
    <property type="project" value="UniProtKB-UniRule"/>
</dbReference>
<protein>
    <recommendedName>
        <fullName evidence="6">Dolichyl-diphosphooligosaccharide-protein glycosyltransferase subunit OST5</fullName>
    </recommendedName>
</protein>
<comment type="caution">
    <text evidence="7">The sequence shown here is derived from an EMBL/GenBank/DDBJ whole genome shotgun (WGS) entry which is preliminary data.</text>
</comment>
<dbReference type="GO" id="GO:0006487">
    <property type="term" value="P:protein N-linked glycosylation"/>
    <property type="evidence" value="ECO:0007669"/>
    <property type="project" value="UniProtKB-UniRule"/>
</dbReference>
<dbReference type="EMBL" id="VDEP01000447">
    <property type="protein sequence ID" value="KAA1078726.1"/>
    <property type="molecule type" value="Genomic_DNA"/>
</dbReference>
<dbReference type="AlphaFoldDB" id="A0A5B0MRS7"/>
<sequence>MDDYTVATAAWDAEPPFGPDLPISITRYDLLPKTGVPTSELIPALMAPLLTGFGIVFLFHAGGVDV</sequence>
<keyword evidence="5 6" id="KW-0472">Membrane</keyword>
<dbReference type="InterPro" id="IPR007915">
    <property type="entry name" value="TMEM258/Ost5"/>
</dbReference>
<evidence type="ECO:0000256" key="3">
    <source>
        <dbReference type="ARBA" id="ARBA00022692"/>
    </source>
</evidence>
<comment type="similarity">
    <text evidence="2 6">Belongs to the OST5 family.</text>
</comment>
<evidence type="ECO:0000256" key="1">
    <source>
        <dbReference type="ARBA" id="ARBA00004141"/>
    </source>
</evidence>